<dbReference type="AlphaFoldDB" id="K8PVZ2"/>
<proteinExistence type="predicted"/>
<feature type="domain" description="Thioredoxin-like fold" evidence="1">
    <location>
        <begin position="51"/>
        <end position="134"/>
    </location>
</feature>
<evidence type="ECO:0000313" key="3">
    <source>
        <dbReference type="Proteomes" id="UP000001095"/>
    </source>
</evidence>
<keyword evidence="3" id="KW-1185">Reference proteome</keyword>
<accession>K8PVZ2</accession>
<sequence length="148" mass="16353">MEETTEFPALADTCEFVYMYHMLGQTLAKSVAAAAFSASVLWCGMAQAAELVMFEQAGCVYCQRWERDVGSLYERTDEAKALPLRRVDIRNQAMSGITLASPIRFTPTFVVADNGREIGRITGYSNDNAFWGLLDALAAKLQPSPSRI</sequence>
<dbReference type="Pfam" id="PF13098">
    <property type="entry name" value="Thioredoxin_2"/>
    <property type="match status" value="1"/>
</dbReference>
<dbReference type="Proteomes" id="UP000001095">
    <property type="component" value="Unassembled WGS sequence"/>
</dbReference>
<evidence type="ECO:0000259" key="1">
    <source>
        <dbReference type="Pfam" id="PF13098"/>
    </source>
</evidence>
<reference evidence="2 3" key="1">
    <citation type="submission" date="2012-04" db="EMBL/GenBank/DDBJ databases">
        <title>The Genome Sequence of Afipia clevelandensis ATCC 49720.</title>
        <authorList>
            <consortium name="The Broad Institute Genome Sequencing Platform"/>
            <person name="Earl A."/>
            <person name="Ward D."/>
            <person name="Feldgarden M."/>
            <person name="Gevers D."/>
            <person name="Huys G."/>
            <person name="Walker B."/>
            <person name="Young S.K."/>
            <person name="Zeng Q."/>
            <person name="Gargeya S."/>
            <person name="Fitzgerald M."/>
            <person name="Haas B."/>
            <person name="Abouelleil A."/>
            <person name="Alvarado L."/>
            <person name="Arachchi H.M."/>
            <person name="Berlin A."/>
            <person name="Chapman S.B."/>
            <person name="Goldberg J."/>
            <person name="Griggs A."/>
            <person name="Gujja S."/>
            <person name="Hansen M."/>
            <person name="Howarth C."/>
            <person name="Imamovic A."/>
            <person name="Larimer J."/>
            <person name="McCowen C."/>
            <person name="Montmayeur A."/>
            <person name="Murphy C."/>
            <person name="Neiman D."/>
            <person name="Pearson M."/>
            <person name="Priest M."/>
            <person name="Roberts A."/>
            <person name="Saif S."/>
            <person name="Shea T."/>
            <person name="Sisk P."/>
            <person name="Sykes S."/>
            <person name="Wortman J."/>
            <person name="Nusbaum C."/>
            <person name="Birren B."/>
        </authorList>
    </citation>
    <scope>NUCLEOTIDE SEQUENCE [LARGE SCALE GENOMIC DNA]</scope>
    <source>
        <strain evidence="2 3">ATCC 49720</strain>
    </source>
</reference>
<name>K8PVZ2_9BRAD</name>
<dbReference type="OrthoDB" id="7362982at2"/>
<gene>
    <name evidence="2" type="ORF">HMPREF9696_00091</name>
</gene>
<dbReference type="PATRIC" id="fig|883079.3.peg.94"/>
<dbReference type="SUPFAM" id="SSF52833">
    <property type="entry name" value="Thioredoxin-like"/>
    <property type="match status" value="1"/>
</dbReference>
<dbReference type="InterPro" id="IPR036249">
    <property type="entry name" value="Thioredoxin-like_sf"/>
</dbReference>
<organism evidence="2 3">
    <name type="scientific">Afipia clevelandensis ATCC 49720</name>
    <dbReference type="NCBI Taxonomy" id="883079"/>
    <lineage>
        <taxon>Bacteria</taxon>
        <taxon>Pseudomonadati</taxon>
        <taxon>Pseudomonadota</taxon>
        <taxon>Alphaproteobacteria</taxon>
        <taxon>Hyphomicrobiales</taxon>
        <taxon>Nitrobacteraceae</taxon>
        <taxon>Afipia</taxon>
    </lineage>
</organism>
<dbReference type="RefSeq" id="WP_002710957.1">
    <property type="nucleotide sequence ID" value="NZ_KB375281.1"/>
</dbReference>
<evidence type="ECO:0000313" key="2">
    <source>
        <dbReference type="EMBL" id="EKS42548.1"/>
    </source>
</evidence>
<comment type="caution">
    <text evidence="2">The sequence shown here is derived from an EMBL/GenBank/DDBJ whole genome shotgun (WGS) entry which is preliminary data.</text>
</comment>
<dbReference type="Gene3D" id="3.40.30.10">
    <property type="entry name" value="Glutaredoxin"/>
    <property type="match status" value="1"/>
</dbReference>
<dbReference type="InterPro" id="IPR012336">
    <property type="entry name" value="Thioredoxin-like_fold"/>
</dbReference>
<protein>
    <recommendedName>
        <fullName evidence="1">Thioredoxin-like fold domain-containing protein</fullName>
    </recommendedName>
</protein>
<dbReference type="HOGENOM" id="CLU_137861_1_0_5"/>
<dbReference type="EMBL" id="AGWY01000001">
    <property type="protein sequence ID" value="EKS42548.1"/>
    <property type="molecule type" value="Genomic_DNA"/>
</dbReference>